<protein>
    <recommendedName>
        <fullName evidence="4">Xylanolytic transcriptional activator regulatory domain-containing protein</fullName>
    </recommendedName>
</protein>
<evidence type="ECO:0000256" key="2">
    <source>
        <dbReference type="ARBA" id="ARBA00023163"/>
    </source>
</evidence>
<reference evidence="5" key="2">
    <citation type="submission" date="2020-05" db="EMBL/GenBank/DDBJ databases">
        <authorList>
            <person name="Kim H.-S."/>
            <person name="Proctor R.H."/>
            <person name="Brown D.W."/>
        </authorList>
    </citation>
    <scope>NUCLEOTIDE SEQUENCE</scope>
    <source>
        <strain evidence="5">NRRL 22465</strain>
    </source>
</reference>
<keyword evidence="1" id="KW-0805">Transcription regulation</keyword>
<dbReference type="CDD" id="cd03141">
    <property type="entry name" value="GATase1_Hsp31_like"/>
    <property type="match status" value="1"/>
</dbReference>
<dbReference type="PANTHER" id="PTHR47424:SF12">
    <property type="entry name" value="TRANSCRIPTION FACTOR ASQA"/>
    <property type="match status" value="1"/>
</dbReference>
<dbReference type="GO" id="GO:0006351">
    <property type="term" value="P:DNA-templated transcription"/>
    <property type="evidence" value="ECO:0007669"/>
    <property type="project" value="InterPro"/>
</dbReference>
<proteinExistence type="predicted"/>
<dbReference type="OrthoDB" id="2283488at2759"/>
<dbReference type="GO" id="GO:0008270">
    <property type="term" value="F:zinc ion binding"/>
    <property type="evidence" value="ECO:0007669"/>
    <property type="project" value="InterPro"/>
</dbReference>
<dbReference type="CDD" id="cd12148">
    <property type="entry name" value="fungal_TF_MHR"/>
    <property type="match status" value="1"/>
</dbReference>
<dbReference type="Proteomes" id="UP000635477">
    <property type="component" value="Unassembled WGS sequence"/>
</dbReference>
<gene>
    <name evidence="5" type="ORF">FZEAL_9786</name>
</gene>
<dbReference type="SUPFAM" id="SSF52317">
    <property type="entry name" value="Class I glutamine amidotransferase-like"/>
    <property type="match status" value="1"/>
</dbReference>
<name>A0A8H4U8S5_9HYPO</name>
<dbReference type="GO" id="GO:0000978">
    <property type="term" value="F:RNA polymerase II cis-regulatory region sequence-specific DNA binding"/>
    <property type="evidence" value="ECO:0007669"/>
    <property type="project" value="TreeGrafter"/>
</dbReference>
<dbReference type="PANTHER" id="PTHR47424">
    <property type="entry name" value="REGULATORY PROTEIN GAL4"/>
    <property type="match status" value="1"/>
</dbReference>
<dbReference type="GO" id="GO:0000981">
    <property type="term" value="F:DNA-binding transcription factor activity, RNA polymerase II-specific"/>
    <property type="evidence" value="ECO:0007669"/>
    <property type="project" value="TreeGrafter"/>
</dbReference>
<keyword evidence="3" id="KW-0539">Nucleus</keyword>
<organism evidence="5 6">
    <name type="scientific">Fusarium zealandicum</name>
    <dbReference type="NCBI Taxonomy" id="1053134"/>
    <lineage>
        <taxon>Eukaryota</taxon>
        <taxon>Fungi</taxon>
        <taxon>Dikarya</taxon>
        <taxon>Ascomycota</taxon>
        <taxon>Pezizomycotina</taxon>
        <taxon>Sordariomycetes</taxon>
        <taxon>Hypocreomycetidae</taxon>
        <taxon>Hypocreales</taxon>
        <taxon>Nectriaceae</taxon>
        <taxon>Fusarium</taxon>
        <taxon>Fusarium staphyleae species complex</taxon>
    </lineage>
</organism>
<evidence type="ECO:0000256" key="3">
    <source>
        <dbReference type="ARBA" id="ARBA00023242"/>
    </source>
</evidence>
<dbReference type="InterPro" id="IPR051127">
    <property type="entry name" value="Fungal_SecMet_Regulators"/>
</dbReference>
<evidence type="ECO:0000313" key="6">
    <source>
        <dbReference type="Proteomes" id="UP000635477"/>
    </source>
</evidence>
<dbReference type="GO" id="GO:0000435">
    <property type="term" value="P:positive regulation of transcription from RNA polymerase II promoter by galactose"/>
    <property type="evidence" value="ECO:0007669"/>
    <property type="project" value="TreeGrafter"/>
</dbReference>
<keyword evidence="2" id="KW-0804">Transcription</keyword>
<sequence>MGQMSTDAPSDHHIASKDGVKSDDILLHRNIVVRMRGNSILVVLTSADKIPKNGKTIGWYLPELAHPFEVLNRSTEMVFASPKGGISPLDPASVEAFKDYPVCKDFFENQESVWHNTAKLSDFAGRASEFDAVFYPGGHGPMVDLVDNQDSKNLLRELHDQVKVISAVFHGPVALVNALTAKARVKELEAQLQAANIEPQRENLTPTQESFFLDLFWDSWHCCYQILDEAEFRAHYKSLWNDLTGTSRRASAIVDVLSLKLRSTSATQQSWVSSSTNDARGSWHIQFWSAVYLSNASYQNMAQDMLGVALRTAHAFGLHVEPVADLPSKEREARKRMWWTLCVFETRFCIRLGRPWATRMNQAKCSLPTENQELRPDGLTWLSYTIQRAQLMQVFRIISDKLYIECEPVETDYSRNSPSGRRDHPLEIFAEVLEAGIHDMQAWVDVLPPALKTERRENGKPFSADLADIGREPFSPVCLRRKRLMLEL</sequence>
<dbReference type="InterPro" id="IPR029062">
    <property type="entry name" value="Class_I_gatase-like"/>
</dbReference>
<feature type="domain" description="Xylanolytic transcriptional activator regulatory" evidence="4">
    <location>
        <begin position="302"/>
        <end position="374"/>
    </location>
</feature>
<dbReference type="EMBL" id="JABEYC010000958">
    <property type="protein sequence ID" value="KAF4971649.1"/>
    <property type="molecule type" value="Genomic_DNA"/>
</dbReference>
<dbReference type="SMART" id="SM00906">
    <property type="entry name" value="Fungal_trans"/>
    <property type="match status" value="1"/>
</dbReference>
<evidence type="ECO:0000313" key="5">
    <source>
        <dbReference type="EMBL" id="KAF4971649.1"/>
    </source>
</evidence>
<keyword evidence="6" id="KW-1185">Reference proteome</keyword>
<accession>A0A8H4U8S5</accession>
<dbReference type="GO" id="GO:0005634">
    <property type="term" value="C:nucleus"/>
    <property type="evidence" value="ECO:0007669"/>
    <property type="project" value="TreeGrafter"/>
</dbReference>
<dbReference type="Pfam" id="PF04082">
    <property type="entry name" value="Fungal_trans"/>
    <property type="match status" value="1"/>
</dbReference>
<dbReference type="Gene3D" id="3.40.50.880">
    <property type="match status" value="1"/>
</dbReference>
<comment type="caution">
    <text evidence="5">The sequence shown here is derived from an EMBL/GenBank/DDBJ whole genome shotgun (WGS) entry which is preliminary data.</text>
</comment>
<reference evidence="5" key="1">
    <citation type="journal article" date="2020" name="BMC Genomics">
        <title>Correction to: Identification and distribution of gene clusters required for synthesis of sphingolipid metabolism inhibitors in diverse species of the filamentous fungus Fusarium.</title>
        <authorList>
            <person name="Kim H.S."/>
            <person name="Lohmar J.M."/>
            <person name="Busman M."/>
            <person name="Brown D.W."/>
            <person name="Naumann T.A."/>
            <person name="Divon H.H."/>
            <person name="Lysoe E."/>
            <person name="Uhlig S."/>
            <person name="Proctor R.H."/>
        </authorList>
    </citation>
    <scope>NUCLEOTIDE SEQUENCE</scope>
    <source>
        <strain evidence="5">NRRL 22465</strain>
    </source>
</reference>
<dbReference type="InterPro" id="IPR007219">
    <property type="entry name" value="XnlR_reg_dom"/>
</dbReference>
<evidence type="ECO:0000256" key="1">
    <source>
        <dbReference type="ARBA" id="ARBA00023015"/>
    </source>
</evidence>
<dbReference type="AlphaFoldDB" id="A0A8H4U8S5"/>
<evidence type="ECO:0000259" key="4">
    <source>
        <dbReference type="SMART" id="SM00906"/>
    </source>
</evidence>